<dbReference type="PANTHER" id="PTHR45436:SF5">
    <property type="entry name" value="SENSOR HISTIDINE KINASE TRCS"/>
    <property type="match status" value="1"/>
</dbReference>
<evidence type="ECO:0000313" key="15">
    <source>
        <dbReference type="Proteomes" id="UP001597063"/>
    </source>
</evidence>
<comment type="caution">
    <text evidence="14">The sequence shown here is derived from an EMBL/GenBank/DDBJ whole genome shotgun (WGS) entry which is preliminary data.</text>
</comment>
<proteinExistence type="predicted"/>
<dbReference type="SUPFAM" id="SSF47384">
    <property type="entry name" value="Homodimeric domain of signal transducing histidine kinase"/>
    <property type="match status" value="1"/>
</dbReference>
<evidence type="ECO:0000256" key="7">
    <source>
        <dbReference type="ARBA" id="ARBA00022777"/>
    </source>
</evidence>
<dbReference type="Gene3D" id="1.10.287.130">
    <property type="match status" value="1"/>
</dbReference>
<evidence type="ECO:0000256" key="2">
    <source>
        <dbReference type="ARBA" id="ARBA00004236"/>
    </source>
</evidence>
<reference evidence="15" key="1">
    <citation type="journal article" date="2019" name="Int. J. Syst. Evol. Microbiol.">
        <title>The Global Catalogue of Microorganisms (GCM) 10K type strain sequencing project: providing services to taxonomists for standard genome sequencing and annotation.</title>
        <authorList>
            <consortium name="The Broad Institute Genomics Platform"/>
            <consortium name="The Broad Institute Genome Sequencing Center for Infectious Disease"/>
            <person name="Wu L."/>
            <person name="Ma J."/>
        </authorList>
    </citation>
    <scope>NUCLEOTIDE SEQUENCE [LARGE SCALE GENOMIC DNA]</scope>
    <source>
        <strain evidence="15">JCM 9371</strain>
    </source>
</reference>
<dbReference type="CDD" id="cd00075">
    <property type="entry name" value="HATPase"/>
    <property type="match status" value="1"/>
</dbReference>
<evidence type="ECO:0000256" key="3">
    <source>
        <dbReference type="ARBA" id="ARBA00012438"/>
    </source>
</evidence>
<dbReference type="InterPro" id="IPR004358">
    <property type="entry name" value="Sig_transdc_His_kin-like_C"/>
</dbReference>
<evidence type="ECO:0000259" key="13">
    <source>
        <dbReference type="PROSITE" id="PS50885"/>
    </source>
</evidence>
<evidence type="ECO:0000256" key="4">
    <source>
        <dbReference type="ARBA" id="ARBA00022553"/>
    </source>
</evidence>
<sequence>MRLEEAAEKRRERLHHGWSRLFMSVRGRATVLTVAVSAVMLVLALSLGTLLARDWAENTVAENTERTAERVVVDLVEERNGGALVPADGEAPMVQVVSRDGRRVLAASEAIDGEPPLIGVARLGRSILIDGEVCPRSLDDCVWVFGLRMRTSPYGDGVFVLAGSPMPTLANAWLLPLAMALLLVALLALIGWWTWHTVGRALEPVDRISDELADITERGLGRRVPNPHTHGEIQRLAETVNATLERLEDARSRERRFISDASHDLRNPIAGLHTRLEVALDEPGDEHWRPMVRSALRDTERLNDVVVDLLELSRLDSRAPLPVQEVDLADLARREVDRRPDPERITTRLEPGVVVRANPVRMSRVLGNLLSNAERHAESRIEVTVARDGERARLEVADDGAGVPPESRERVFERFARLSESRRRDPQGTGLGLPIAREIAEIYGGTLRLADTPGGARFVMSLPLAETVDDRGGSAEGLGE</sequence>
<keyword evidence="4" id="KW-0597">Phosphoprotein</keyword>
<evidence type="ECO:0000256" key="9">
    <source>
        <dbReference type="ARBA" id="ARBA00023012"/>
    </source>
</evidence>
<dbReference type="InterPro" id="IPR050428">
    <property type="entry name" value="TCS_sensor_his_kinase"/>
</dbReference>
<comment type="subcellular location">
    <subcellularLocation>
        <location evidence="2">Cell membrane</location>
    </subcellularLocation>
</comment>
<dbReference type="SMART" id="SM00388">
    <property type="entry name" value="HisKA"/>
    <property type="match status" value="1"/>
</dbReference>
<dbReference type="InterPro" id="IPR003661">
    <property type="entry name" value="HisK_dim/P_dom"/>
</dbReference>
<evidence type="ECO:0000256" key="11">
    <source>
        <dbReference type="SAM" id="Phobius"/>
    </source>
</evidence>
<dbReference type="InterPro" id="IPR003660">
    <property type="entry name" value="HAMP_dom"/>
</dbReference>
<name>A0ABW2XFN6_9ACTN</name>
<dbReference type="EMBL" id="JBHTGP010000003">
    <property type="protein sequence ID" value="MFD0683512.1"/>
    <property type="molecule type" value="Genomic_DNA"/>
</dbReference>
<dbReference type="PROSITE" id="PS50885">
    <property type="entry name" value="HAMP"/>
    <property type="match status" value="1"/>
</dbReference>
<dbReference type="Pfam" id="PF00512">
    <property type="entry name" value="HisKA"/>
    <property type="match status" value="1"/>
</dbReference>
<dbReference type="GO" id="GO:0016301">
    <property type="term" value="F:kinase activity"/>
    <property type="evidence" value="ECO:0007669"/>
    <property type="project" value="UniProtKB-KW"/>
</dbReference>
<dbReference type="EC" id="2.7.13.3" evidence="3"/>
<evidence type="ECO:0000256" key="6">
    <source>
        <dbReference type="ARBA" id="ARBA00022692"/>
    </source>
</evidence>
<gene>
    <name evidence="14" type="ORF">ACFQZM_03290</name>
</gene>
<comment type="catalytic activity">
    <reaction evidence="1">
        <text>ATP + protein L-histidine = ADP + protein N-phospho-L-histidine.</text>
        <dbReference type="EC" id="2.7.13.3"/>
    </reaction>
</comment>
<evidence type="ECO:0000313" key="14">
    <source>
        <dbReference type="EMBL" id="MFD0683512.1"/>
    </source>
</evidence>
<dbReference type="SUPFAM" id="SSF55874">
    <property type="entry name" value="ATPase domain of HSP90 chaperone/DNA topoisomerase II/histidine kinase"/>
    <property type="match status" value="1"/>
</dbReference>
<evidence type="ECO:0000259" key="12">
    <source>
        <dbReference type="PROSITE" id="PS50109"/>
    </source>
</evidence>
<dbReference type="Gene3D" id="3.30.565.10">
    <property type="entry name" value="Histidine kinase-like ATPase, C-terminal domain"/>
    <property type="match status" value="1"/>
</dbReference>
<dbReference type="InterPro" id="IPR036890">
    <property type="entry name" value="HATPase_C_sf"/>
</dbReference>
<feature type="domain" description="Histidine kinase" evidence="12">
    <location>
        <begin position="260"/>
        <end position="466"/>
    </location>
</feature>
<feature type="transmembrane region" description="Helical" evidence="11">
    <location>
        <begin position="29"/>
        <end position="52"/>
    </location>
</feature>
<keyword evidence="6 11" id="KW-0812">Transmembrane</keyword>
<dbReference type="Pfam" id="PF02518">
    <property type="entry name" value="HATPase_c"/>
    <property type="match status" value="1"/>
</dbReference>
<evidence type="ECO:0000256" key="8">
    <source>
        <dbReference type="ARBA" id="ARBA00022989"/>
    </source>
</evidence>
<dbReference type="Proteomes" id="UP001597063">
    <property type="component" value="Unassembled WGS sequence"/>
</dbReference>
<keyword evidence="15" id="KW-1185">Reference proteome</keyword>
<evidence type="ECO:0000256" key="5">
    <source>
        <dbReference type="ARBA" id="ARBA00022679"/>
    </source>
</evidence>
<accession>A0ABW2XFN6</accession>
<dbReference type="RefSeq" id="WP_242619890.1">
    <property type="nucleotide sequence ID" value="NZ_CAACUY010000455.1"/>
</dbReference>
<dbReference type="PANTHER" id="PTHR45436">
    <property type="entry name" value="SENSOR HISTIDINE KINASE YKOH"/>
    <property type="match status" value="1"/>
</dbReference>
<dbReference type="InterPro" id="IPR036097">
    <property type="entry name" value="HisK_dim/P_sf"/>
</dbReference>
<dbReference type="CDD" id="cd00082">
    <property type="entry name" value="HisKA"/>
    <property type="match status" value="1"/>
</dbReference>
<keyword evidence="10 11" id="KW-0472">Membrane</keyword>
<dbReference type="InterPro" id="IPR003594">
    <property type="entry name" value="HATPase_dom"/>
</dbReference>
<evidence type="ECO:0000256" key="10">
    <source>
        <dbReference type="ARBA" id="ARBA00023136"/>
    </source>
</evidence>
<feature type="transmembrane region" description="Helical" evidence="11">
    <location>
        <begin position="173"/>
        <end position="195"/>
    </location>
</feature>
<dbReference type="SMART" id="SM00304">
    <property type="entry name" value="HAMP"/>
    <property type="match status" value="1"/>
</dbReference>
<dbReference type="PROSITE" id="PS50109">
    <property type="entry name" value="HIS_KIN"/>
    <property type="match status" value="1"/>
</dbReference>
<keyword evidence="9" id="KW-0902">Two-component regulatory system</keyword>
<organism evidence="14 15">
    <name type="scientific">Actinomadura fibrosa</name>
    <dbReference type="NCBI Taxonomy" id="111802"/>
    <lineage>
        <taxon>Bacteria</taxon>
        <taxon>Bacillati</taxon>
        <taxon>Actinomycetota</taxon>
        <taxon>Actinomycetes</taxon>
        <taxon>Streptosporangiales</taxon>
        <taxon>Thermomonosporaceae</taxon>
        <taxon>Actinomadura</taxon>
    </lineage>
</organism>
<feature type="domain" description="HAMP" evidence="13">
    <location>
        <begin position="199"/>
        <end position="252"/>
    </location>
</feature>
<protein>
    <recommendedName>
        <fullName evidence="3">histidine kinase</fullName>
        <ecNumber evidence="3">2.7.13.3</ecNumber>
    </recommendedName>
</protein>
<evidence type="ECO:0000256" key="1">
    <source>
        <dbReference type="ARBA" id="ARBA00000085"/>
    </source>
</evidence>
<dbReference type="Pfam" id="PF00672">
    <property type="entry name" value="HAMP"/>
    <property type="match status" value="1"/>
</dbReference>
<keyword evidence="8 11" id="KW-1133">Transmembrane helix</keyword>
<dbReference type="SMART" id="SM00387">
    <property type="entry name" value="HATPase_c"/>
    <property type="match status" value="1"/>
</dbReference>
<dbReference type="PRINTS" id="PR00344">
    <property type="entry name" value="BCTRLSENSOR"/>
</dbReference>
<keyword evidence="5" id="KW-0808">Transferase</keyword>
<dbReference type="InterPro" id="IPR005467">
    <property type="entry name" value="His_kinase_dom"/>
</dbReference>
<keyword evidence="7 14" id="KW-0418">Kinase</keyword>